<feature type="transmembrane region" description="Helical" evidence="1">
    <location>
        <begin position="44"/>
        <end position="59"/>
    </location>
</feature>
<keyword evidence="1" id="KW-0472">Membrane</keyword>
<dbReference type="EMBL" id="GGEC01007864">
    <property type="protein sequence ID" value="MBW88347.1"/>
    <property type="molecule type" value="Transcribed_RNA"/>
</dbReference>
<sequence length="73" mass="8384">MLRPKASKMRHKSQPSPVLSGQFTVITVGSPTFSDCVIITTSSWRIPISPFFFFFFFWKKENKKKITKAPTLS</sequence>
<name>A0A2P2J4M6_RHIMU</name>
<reference evidence="2" key="1">
    <citation type="submission" date="2018-02" db="EMBL/GenBank/DDBJ databases">
        <title>Rhizophora mucronata_Transcriptome.</title>
        <authorList>
            <person name="Meera S.P."/>
            <person name="Sreeshan A."/>
            <person name="Augustine A."/>
        </authorList>
    </citation>
    <scope>NUCLEOTIDE SEQUENCE</scope>
    <source>
        <tissue evidence="2">Leaf</tissue>
    </source>
</reference>
<accession>A0A2P2J4M6</accession>
<protein>
    <submittedName>
        <fullName evidence="2">Uncharacterized protein</fullName>
    </submittedName>
</protein>
<keyword evidence="1" id="KW-1133">Transmembrane helix</keyword>
<proteinExistence type="predicted"/>
<evidence type="ECO:0000313" key="2">
    <source>
        <dbReference type="EMBL" id="MBW88347.1"/>
    </source>
</evidence>
<keyword evidence="1" id="KW-0812">Transmembrane</keyword>
<evidence type="ECO:0000256" key="1">
    <source>
        <dbReference type="SAM" id="Phobius"/>
    </source>
</evidence>
<organism evidence="2">
    <name type="scientific">Rhizophora mucronata</name>
    <name type="common">Asiatic mangrove</name>
    <dbReference type="NCBI Taxonomy" id="61149"/>
    <lineage>
        <taxon>Eukaryota</taxon>
        <taxon>Viridiplantae</taxon>
        <taxon>Streptophyta</taxon>
        <taxon>Embryophyta</taxon>
        <taxon>Tracheophyta</taxon>
        <taxon>Spermatophyta</taxon>
        <taxon>Magnoliopsida</taxon>
        <taxon>eudicotyledons</taxon>
        <taxon>Gunneridae</taxon>
        <taxon>Pentapetalae</taxon>
        <taxon>rosids</taxon>
        <taxon>fabids</taxon>
        <taxon>Malpighiales</taxon>
        <taxon>Rhizophoraceae</taxon>
        <taxon>Rhizophora</taxon>
    </lineage>
</organism>
<dbReference type="AlphaFoldDB" id="A0A2P2J4M6"/>